<reference evidence="2 3" key="1">
    <citation type="submission" date="2024-08" db="EMBL/GenBank/DDBJ databases">
        <authorList>
            <person name="Cucini C."/>
            <person name="Frati F."/>
        </authorList>
    </citation>
    <scope>NUCLEOTIDE SEQUENCE [LARGE SCALE GENOMIC DNA]</scope>
</reference>
<name>A0ABP1S774_9HEXA</name>
<protein>
    <submittedName>
        <fullName evidence="2">Uncharacterized protein</fullName>
    </submittedName>
</protein>
<evidence type="ECO:0000313" key="3">
    <source>
        <dbReference type="Proteomes" id="UP001642540"/>
    </source>
</evidence>
<accession>A0ABP1S774</accession>
<feature type="region of interest" description="Disordered" evidence="1">
    <location>
        <begin position="57"/>
        <end position="89"/>
    </location>
</feature>
<feature type="compositionally biased region" description="Basic residues" evidence="1">
    <location>
        <begin position="76"/>
        <end position="85"/>
    </location>
</feature>
<comment type="caution">
    <text evidence="2">The sequence shown here is derived from an EMBL/GenBank/DDBJ whole genome shotgun (WGS) entry which is preliminary data.</text>
</comment>
<organism evidence="2 3">
    <name type="scientific">Orchesella dallaii</name>
    <dbReference type="NCBI Taxonomy" id="48710"/>
    <lineage>
        <taxon>Eukaryota</taxon>
        <taxon>Metazoa</taxon>
        <taxon>Ecdysozoa</taxon>
        <taxon>Arthropoda</taxon>
        <taxon>Hexapoda</taxon>
        <taxon>Collembola</taxon>
        <taxon>Entomobryomorpha</taxon>
        <taxon>Entomobryoidea</taxon>
        <taxon>Orchesellidae</taxon>
        <taxon>Orchesellinae</taxon>
        <taxon>Orchesella</taxon>
    </lineage>
</organism>
<evidence type="ECO:0000313" key="2">
    <source>
        <dbReference type="EMBL" id="CAL8144822.1"/>
    </source>
</evidence>
<gene>
    <name evidence="2" type="ORF">ODALV1_LOCUS30309</name>
</gene>
<sequence length="154" mass="17303">MEHLSQVLCPCPYLATKTVEMEQERKKFVEDLWVSFYYLLFFLLRESNSYINKSFSSSFSDSTNSTAAPPGNKTCRGGHKGKPRGKRDIGSDIEKQLKEFGKNLGKSNDEMMAAFTKFVNDNGLTIEEIVEAFKQGGDVAQNMITKIQKAIVEG</sequence>
<dbReference type="EMBL" id="CAXLJM020000161">
    <property type="protein sequence ID" value="CAL8144822.1"/>
    <property type="molecule type" value="Genomic_DNA"/>
</dbReference>
<dbReference type="Proteomes" id="UP001642540">
    <property type="component" value="Unassembled WGS sequence"/>
</dbReference>
<proteinExistence type="predicted"/>
<keyword evidence="3" id="KW-1185">Reference proteome</keyword>
<evidence type="ECO:0000256" key="1">
    <source>
        <dbReference type="SAM" id="MobiDB-lite"/>
    </source>
</evidence>